<dbReference type="OrthoDB" id="5635283at2"/>
<dbReference type="RefSeq" id="WP_115222957.1">
    <property type="nucleotide sequence ID" value="NZ_UGOA01000003.1"/>
</dbReference>
<evidence type="ECO:0000313" key="1">
    <source>
        <dbReference type="EMBL" id="STX84928.1"/>
    </source>
</evidence>
<evidence type="ECO:0000313" key="2">
    <source>
        <dbReference type="Proteomes" id="UP000254677"/>
    </source>
</evidence>
<dbReference type="EMBL" id="UGOA01000003">
    <property type="protein sequence ID" value="STX84928.1"/>
    <property type="molecule type" value="Genomic_DNA"/>
</dbReference>
<gene>
    <name evidence="1" type="ORF">NCTC13292_03280</name>
</gene>
<sequence length="274" mass="31428">MKKLLRFEIKHTLRKPSRIYVKSPENSEIYGHFYSNNPSSFDGWDKLSQEQSSELVLFIQNITAVNKLLGEEASSRLIDFRFRLPNDLIDTINELSALLTEENVEFNIFETAIIGMIQQLKIATTKLPDQRKRDALTILDKSGLAEYKKLDLNSQIQAVFTEILAIQNKSEKLHDKALMLFTKDKSYSPKAIEGMAKGETIPAKWLVACAIDLLIDERLPILKTILSENDLFMLWSKQLLDNGYKMDALLAKIDHLNFGEVKDKTINYRITNSE</sequence>
<keyword evidence="2" id="KW-1185">Reference proteome</keyword>
<dbReference type="AlphaFoldDB" id="A0A378KJ33"/>
<reference evidence="1 2" key="1">
    <citation type="submission" date="2018-06" db="EMBL/GenBank/DDBJ databases">
        <authorList>
            <consortium name="Pathogen Informatics"/>
            <person name="Doyle S."/>
        </authorList>
    </citation>
    <scope>NUCLEOTIDE SEQUENCE [LARGE SCALE GENOMIC DNA]</scope>
    <source>
        <strain evidence="1 2">NCTC13292</strain>
    </source>
</reference>
<accession>A0A378KJ33</accession>
<proteinExistence type="predicted"/>
<dbReference type="Proteomes" id="UP000254677">
    <property type="component" value="Unassembled WGS sequence"/>
</dbReference>
<protein>
    <submittedName>
        <fullName evidence="1">Uncharacterized protein</fullName>
    </submittedName>
</protein>
<organism evidence="1 2">
    <name type="scientific">Legionella donaldsonii</name>
    <dbReference type="NCBI Taxonomy" id="45060"/>
    <lineage>
        <taxon>Bacteria</taxon>
        <taxon>Pseudomonadati</taxon>
        <taxon>Pseudomonadota</taxon>
        <taxon>Gammaproteobacteria</taxon>
        <taxon>Legionellales</taxon>
        <taxon>Legionellaceae</taxon>
        <taxon>Legionella</taxon>
    </lineage>
</organism>
<name>A0A378KJ33_9GAMM</name>